<evidence type="ECO:0000256" key="6">
    <source>
        <dbReference type="ARBA" id="ARBA00023284"/>
    </source>
</evidence>
<keyword evidence="5" id="KW-0560">Oxidoreductase</keyword>
<comment type="cofactor">
    <cofactor evidence="1">
        <name>FAD</name>
        <dbReference type="ChEBI" id="CHEBI:57692"/>
    </cofactor>
</comment>
<accession>A0A0K1P6R6</accession>
<dbReference type="KEGG" id="stur:STURON_00326"/>
<protein>
    <submittedName>
        <fullName evidence="9">NADH oxidase</fullName>
    </submittedName>
</protein>
<keyword evidence="4" id="KW-0274">FAD</keyword>
<dbReference type="Proteomes" id="UP000067243">
    <property type="component" value="Chromosome"/>
</dbReference>
<dbReference type="InterPro" id="IPR050260">
    <property type="entry name" value="FAD-bd_OxRdtase"/>
</dbReference>
<evidence type="ECO:0000259" key="7">
    <source>
        <dbReference type="Pfam" id="PF02852"/>
    </source>
</evidence>
<comment type="similarity">
    <text evidence="2">Belongs to the class-III pyridine nucleotide-disulfide oxidoreductase family.</text>
</comment>
<dbReference type="PANTHER" id="PTHR43429">
    <property type="entry name" value="PYRIDINE NUCLEOTIDE-DISULFIDE OXIDOREDUCTASE DOMAIN-CONTAINING"/>
    <property type="match status" value="1"/>
</dbReference>
<feature type="domain" description="FAD/NAD(P)-binding" evidence="8">
    <location>
        <begin position="1"/>
        <end position="301"/>
    </location>
</feature>
<sequence length="440" mass="49234">MKILIIGGGASGMGAAAKIKRLNQNYEVTVLENGDYVSLGACGLPYYVGDEFQDSNNLFARTVEKFQETGIDIKLKTNIKKIDFNNKEVLTTDEIFKYDKLIISTGASASIPKIDGLNDIDFFKLTKFEDALSLKDTINKSEVKNILIIGAGFIGLEVAENLKNLGKKVTIIELDKRISSNIYDEEISNLIKENLISNDIDLINDNYVKKFKKLDNKIIAEIKDGELSCDIVIVATGFKPNTDIFNDTELNLYKNNAIIVNEKGETNIKDVYAGGDCCVIKNRITNDYVYTPLATVASKQAKVIANNICNIESKFYGTIQSSIIKIFDKAIARAGLTTEMAEKNNIKTKVAFIKDKDHTNYLKGQKDIYLKLIMNIETNELIGAQMFADKNSILRFYSLSTLIWNKTKVNECLEQIDLPYAPPFSRSFDIIHIALSKLIN</sequence>
<dbReference type="SUPFAM" id="SSF55424">
    <property type="entry name" value="FAD/NAD-linked reductases, dimerisation (C-terminal) domain"/>
    <property type="match status" value="1"/>
</dbReference>
<dbReference type="PATRIC" id="fig|216946.3.peg.327"/>
<feature type="domain" description="Pyridine nucleotide-disulphide oxidoreductase dimerisation" evidence="7">
    <location>
        <begin position="325"/>
        <end position="427"/>
    </location>
</feature>
<evidence type="ECO:0000313" key="9">
    <source>
        <dbReference type="EMBL" id="AKU79572.1"/>
    </source>
</evidence>
<evidence type="ECO:0000259" key="8">
    <source>
        <dbReference type="Pfam" id="PF07992"/>
    </source>
</evidence>
<dbReference type="GO" id="GO:0016491">
    <property type="term" value="F:oxidoreductase activity"/>
    <property type="evidence" value="ECO:0007669"/>
    <property type="project" value="UniProtKB-KW"/>
</dbReference>
<evidence type="ECO:0000256" key="1">
    <source>
        <dbReference type="ARBA" id="ARBA00001974"/>
    </source>
</evidence>
<dbReference type="SUPFAM" id="SSF51905">
    <property type="entry name" value="FAD/NAD(P)-binding domain"/>
    <property type="match status" value="1"/>
</dbReference>
<dbReference type="RefSeq" id="WP_075048171.1">
    <property type="nucleotide sequence ID" value="NZ_CP012328.1"/>
</dbReference>
<reference evidence="9 10" key="1">
    <citation type="journal article" date="2015" name="Genome Announc.">
        <title>Complete Genome Sequence of Spiroplasma turonicum Strain Tab4cT, a Parasite of a Horse Fly, Haematopota sp. (Diptera: Tabanidae).</title>
        <authorList>
            <person name="Davis R.E."/>
            <person name="Shao J."/>
            <person name="Zhao Y."/>
            <person name="Gasparich G.E."/>
            <person name="Gaynor B.J."/>
            <person name="Donofrio N."/>
        </authorList>
    </citation>
    <scope>NUCLEOTIDE SEQUENCE [LARGE SCALE GENOMIC DNA]</scope>
    <source>
        <strain evidence="9 10">Tab4c</strain>
    </source>
</reference>
<dbReference type="InterPro" id="IPR036188">
    <property type="entry name" value="FAD/NAD-bd_sf"/>
</dbReference>
<evidence type="ECO:0000256" key="3">
    <source>
        <dbReference type="ARBA" id="ARBA00022630"/>
    </source>
</evidence>
<gene>
    <name evidence="9" type="primary">nox</name>
    <name evidence="9" type="ORF">STURON_00326</name>
</gene>
<name>A0A0K1P6R6_9MOLU</name>
<evidence type="ECO:0000256" key="2">
    <source>
        <dbReference type="ARBA" id="ARBA00009130"/>
    </source>
</evidence>
<proteinExistence type="inferred from homology"/>
<dbReference type="EMBL" id="CP012328">
    <property type="protein sequence ID" value="AKU79572.1"/>
    <property type="molecule type" value="Genomic_DNA"/>
</dbReference>
<organism evidence="9 10">
    <name type="scientific">Spiroplasma turonicum</name>
    <dbReference type="NCBI Taxonomy" id="216946"/>
    <lineage>
        <taxon>Bacteria</taxon>
        <taxon>Bacillati</taxon>
        <taxon>Mycoplasmatota</taxon>
        <taxon>Mollicutes</taxon>
        <taxon>Entomoplasmatales</taxon>
        <taxon>Spiroplasmataceae</taxon>
        <taxon>Spiroplasma</taxon>
    </lineage>
</organism>
<dbReference type="OrthoDB" id="9792592at2"/>
<evidence type="ECO:0000256" key="5">
    <source>
        <dbReference type="ARBA" id="ARBA00023002"/>
    </source>
</evidence>
<keyword evidence="3" id="KW-0285">Flavoprotein</keyword>
<dbReference type="PRINTS" id="PR00368">
    <property type="entry name" value="FADPNR"/>
</dbReference>
<keyword evidence="6" id="KW-0676">Redox-active center</keyword>
<dbReference type="InterPro" id="IPR004099">
    <property type="entry name" value="Pyr_nucl-diS_OxRdtase_dimer"/>
</dbReference>
<dbReference type="InterPro" id="IPR023753">
    <property type="entry name" value="FAD/NAD-binding_dom"/>
</dbReference>
<dbReference type="Gene3D" id="3.50.50.60">
    <property type="entry name" value="FAD/NAD(P)-binding domain"/>
    <property type="match status" value="2"/>
</dbReference>
<dbReference type="AlphaFoldDB" id="A0A0K1P6R6"/>
<dbReference type="Pfam" id="PF02852">
    <property type="entry name" value="Pyr_redox_dim"/>
    <property type="match status" value="1"/>
</dbReference>
<dbReference type="PANTHER" id="PTHR43429:SF1">
    <property type="entry name" value="NAD(P)H SULFUR OXIDOREDUCTASE (COA-DEPENDENT)"/>
    <property type="match status" value="1"/>
</dbReference>
<dbReference type="PRINTS" id="PR00411">
    <property type="entry name" value="PNDRDTASEI"/>
</dbReference>
<keyword evidence="10" id="KW-1185">Reference proteome</keyword>
<evidence type="ECO:0000256" key="4">
    <source>
        <dbReference type="ARBA" id="ARBA00022827"/>
    </source>
</evidence>
<evidence type="ECO:0000313" key="10">
    <source>
        <dbReference type="Proteomes" id="UP000067243"/>
    </source>
</evidence>
<dbReference type="NCBIfam" id="NF007123">
    <property type="entry name" value="PRK09564.1"/>
    <property type="match status" value="1"/>
</dbReference>
<dbReference type="Pfam" id="PF07992">
    <property type="entry name" value="Pyr_redox_2"/>
    <property type="match status" value="1"/>
</dbReference>
<dbReference type="InterPro" id="IPR016156">
    <property type="entry name" value="FAD/NAD-linked_Rdtase_dimer_sf"/>
</dbReference>
<dbReference type="STRING" id="216946.STURO_v1c03270"/>